<dbReference type="InterPro" id="IPR011009">
    <property type="entry name" value="Kinase-like_dom_sf"/>
</dbReference>
<dbReference type="EC" id="2.7.12.1" evidence="9"/>
<dbReference type="PANTHER" id="PTHR45646:SF11">
    <property type="entry name" value="SERINE_THREONINE-PROTEIN KINASE DOA"/>
    <property type="match status" value="1"/>
</dbReference>
<dbReference type="Pfam" id="PF00069">
    <property type="entry name" value="Pkinase"/>
    <property type="match status" value="1"/>
</dbReference>
<reference evidence="9" key="1">
    <citation type="submission" date="2022-07" db="EMBL/GenBank/DDBJ databases">
        <title>Phylogenomic reconstructions and comparative analyses of Kickxellomycotina fungi.</title>
        <authorList>
            <person name="Reynolds N.K."/>
            <person name="Stajich J.E."/>
            <person name="Barry K."/>
            <person name="Grigoriev I.V."/>
            <person name="Crous P."/>
            <person name="Smith M.E."/>
        </authorList>
    </citation>
    <scope>NUCLEOTIDE SEQUENCE</scope>
    <source>
        <strain evidence="9">NBRC 100468</strain>
    </source>
</reference>
<dbReference type="GO" id="GO:0043484">
    <property type="term" value="P:regulation of RNA splicing"/>
    <property type="evidence" value="ECO:0007669"/>
    <property type="project" value="TreeGrafter"/>
</dbReference>
<evidence type="ECO:0000256" key="2">
    <source>
        <dbReference type="ARBA" id="ARBA00022679"/>
    </source>
</evidence>
<feature type="compositionally biased region" description="Low complexity" evidence="7">
    <location>
        <begin position="752"/>
        <end position="764"/>
    </location>
</feature>
<dbReference type="SUPFAM" id="SSF56112">
    <property type="entry name" value="Protein kinase-like (PK-like)"/>
    <property type="match status" value="1"/>
</dbReference>
<evidence type="ECO:0000256" key="7">
    <source>
        <dbReference type="SAM" id="MobiDB-lite"/>
    </source>
</evidence>
<feature type="compositionally biased region" description="Low complexity" evidence="7">
    <location>
        <begin position="809"/>
        <end position="820"/>
    </location>
</feature>
<dbReference type="PROSITE" id="PS50011">
    <property type="entry name" value="PROTEIN_KINASE_DOM"/>
    <property type="match status" value="1"/>
</dbReference>
<evidence type="ECO:0000256" key="4">
    <source>
        <dbReference type="ARBA" id="ARBA00022777"/>
    </source>
</evidence>
<dbReference type="Proteomes" id="UP001150538">
    <property type="component" value="Unassembled WGS sequence"/>
</dbReference>
<dbReference type="GO" id="GO:0004712">
    <property type="term" value="F:protein serine/threonine/tyrosine kinase activity"/>
    <property type="evidence" value="ECO:0007669"/>
    <property type="project" value="UniProtKB-EC"/>
</dbReference>
<dbReference type="GO" id="GO:0004674">
    <property type="term" value="F:protein serine/threonine kinase activity"/>
    <property type="evidence" value="ECO:0007669"/>
    <property type="project" value="UniProtKB-KW"/>
</dbReference>
<protein>
    <submittedName>
        <fullName evidence="9">Serine threonine protein kinase CMGC group</fullName>
        <ecNumber evidence="9">2.7.12.1</ecNumber>
    </submittedName>
</protein>
<dbReference type="Gene3D" id="3.30.200.20">
    <property type="entry name" value="Phosphorylase Kinase, domain 1"/>
    <property type="match status" value="1"/>
</dbReference>
<evidence type="ECO:0000313" key="10">
    <source>
        <dbReference type="Proteomes" id="UP001150538"/>
    </source>
</evidence>
<feature type="region of interest" description="Disordered" evidence="7">
    <location>
        <begin position="669"/>
        <end position="844"/>
    </location>
</feature>
<evidence type="ECO:0000256" key="1">
    <source>
        <dbReference type="ARBA" id="ARBA00022527"/>
    </source>
</evidence>
<feature type="compositionally biased region" description="Polar residues" evidence="7">
    <location>
        <begin position="781"/>
        <end position="808"/>
    </location>
</feature>
<dbReference type="CDD" id="cd14134">
    <property type="entry name" value="PKc_CLK"/>
    <property type="match status" value="1"/>
</dbReference>
<keyword evidence="2 9" id="KW-0808">Transferase</keyword>
<dbReference type="InterPro" id="IPR000719">
    <property type="entry name" value="Prot_kinase_dom"/>
</dbReference>
<evidence type="ECO:0000256" key="3">
    <source>
        <dbReference type="ARBA" id="ARBA00022741"/>
    </source>
</evidence>
<keyword evidence="4 9" id="KW-0418">Kinase</keyword>
<proteinExistence type="predicted"/>
<feature type="compositionally biased region" description="Polar residues" evidence="7">
    <location>
        <begin position="738"/>
        <end position="747"/>
    </location>
</feature>
<keyword evidence="10" id="KW-1185">Reference proteome</keyword>
<dbReference type="Gene3D" id="1.10.510.10">
    <property type="entry name" value="Transferase(Phosphotransferase) domain 1"/>
    <property type="match status" value="1"/>
</dbReference>
<dbReference type="PANTHER" id="PTHR45646">
    <property type="entry name" value="SERINE/THREONINE-PROTEIN KINASE DOA-RELATED"/>
    <property type="match status" value="1"/>
</dbReference>
<organism evidence="9 10">
    <name type="scientific">Mycoemilia scoparia</name>
    <dbReference type="NCBI Taxonomy" id="417184"/>
    <lineage>
        <taxon>Eukaryota</taxon>
        <taxon>Fungi</taxon>
        <taxon>Fungi incertae sedis</taxon>
        <taxon>Zoopagomycota</taxon>
        <taxon>Kickxellomycotina</taxon>
        <taxon>Kickxellomycetes</taxon>
        <taxon>Kickxellales</taxon>
        <taxon>Kickxellaceae</taxon>
        <taxon>Mycoemilia</taxon>
    </lineage>
</organism>
<dbReference type="GO" id="GO:0005524">
    <property type="term" value="F:ATP binding"/>
    <property type="evidence" value="ECO:0007669"/>
    <property type="project" value="UniProtKB-UniRule"/>
</dbReference>
<feature type="compositionally biased region" description="Low complexity" evidence="7">
    <location>
        <begin position="669"/>
        <end position="724"/>
    </location>
</feature>
<evidence type="ECO:0000259" key="8">
    <source>
        <dbReference type="PROSITE" id="PS50011"/>
    </source>
</evidence>
<dbReference type="GO" id="GO:0005634">
    <property type="term" value="C:nucleus"/>
    <property type="evidence" value="ECO:0007669"/>
    <property type="project" value="TreeGrafter"/>
</dbReference>
<dbReference type="EMBL" id="JANBPU010000063">
    <property type="protein sequence ID" value="KAJ1917734.1"/>
    <property type="molecule type" value="Genomic_DNA"/>
</dbReference>
<keyword evidence="5 6" id="KW-0067">ATP-binding</keyword>
<evidence type="ECO:0000313" key="9">
    <source>
        <dbReference type="EMBL" id="KAJ1917734.1"/>
    </source>
</evidence>
<keyword evidence="1" id="KW-0723">Serine/threonine-protein kinase</keyword>
<feature type="binding site" evidence="6">
    <location>
        <position position="54"/>
    </location>
    <ligand>
        <name>ATP</name>
        <dbReference type="ChEBI" id="CHEBI:30616"/>
    </ligand>
</feature>
<dbReference type="InterPro" id="IPR017441">
    <property type="entry name" value="Protein_kinase_ATP_BS"/>
</dbReference>
<evidence type="ECO:0000256" key="5">
    <source>
        <dbReference type="ARBA" id="ARBA00022840"/>
    </source>
</evidence>
<dbReference type="InterPro" id="IPR008271">
    <property type="entry name" value="Ser/Thr_kinase_AS"/>
</dbReference>
<name>A0A9W8A3Y9_9FUNG</name>
<gene>
    <name evidence="9" type="primary">LKH1</name>
    <name evidence="9" type="ORF">H4219_003046</name>
</gene>
<accession>A0A9W8A3Y9</accession>
<comment type="caution">
    <text evidence="9">The sequence shown here is derived from an EMBL/GenBank/DDBJ whole genome shotgun (WGS) entry which is preliminary data.</text>
</comment>
<dbReference type="SMART" id="SM00220">
    <property type="entry name" value="S_TKc"/>
    <property type="match status" value="1"/>
</dbReference>
<dbReference type="PROSITE" id="PS00108">
    <property type="entry name" value="PROTEIN_KINASE_ST"/>
    <property type="match status" value="1"/>
</dbReference>
<sequence length="924" mass="100419">MLRPPWDDKDGHYIVTAGDDFTERYRIIRLLGQGTFGKVMKCLDRATNKMVAVKVVRAIQKYRDAAQIEMRVLNTLKKKDPTNMHQCIHMVESFDYRDHVCMAFDLLGPSVFDFLKANEFRPFSLAHVQSIGLQLLDSVAYLHSLQLVHTDLKPENILLYDGDYTKVPFAPKPSVQTRILKSTKICLIDFGSATFEKEYHSHVVSTRHYRAPEIILGLGWSYPCDMWSIGCILLELLTGEALFQTHEDLEHLAMMEAVIGPAPGRVRHKIAVDTYNQFYHHNGLLRYPNSKTTSQSRRNVRAMRALSDMVPPNNNVIYRELYNLLDGLLRFDASERLTAQEAYKHPFFRRPIGADGRLLPENRSSISSSASTTTTAVTVNTSAAEAVAAQAQTATSKANNDFTLNSIGSASSLGNTYPTTSANLSSSSIVTRSKRNAIDTSSSMNTISTAVRCSQSQQHQAPYHNDSGFGRIAADPLLGLAEAIAAHTRPTGSPFNTTPQQTYSSNPMSALDGAAQQQHQQQHHGLHIQHGNANNQWRSSHHQLQQPQNFQNVANTQHQNVVVGRKDLPASPAFATTQLSTFSATNGNDPRMLSSGGQRQNANGTINSGGAGLYSKHGGGGGHYNYSNQQHQANDFHTTPTLTLHTNTTTPTPGSSNNSTIATIATISSGNGGNNNNTFTAAAAPNSIHVPPSSSSAPSSSVGSFQSQMGLGSSSTAANSLTNSMRFHHQQQEVQQQYASSGSNSKRQGLMITPGPSSGSSITGAVGSNHRISRLPPSGPSTPNFSAIANGTNNGNPSSAFSLRTLPSQQQHQQQQQQQQRSSGGLQMVMTHRQQQQQQQLQQNGQVQTTPVIISPGRGTYFPTIGNGPGTGMSPNNEIVNHPHHHHPMATAINCMGGGGSRGVVEGGIDSNQLWSRHHYQNSM</sequence>
<evidence type="ECO:0000256" key="6">
    <source>
        <dbReference type="PROSITE-ProRule" id="PRU10141"/>
    </source>
</evidence>
<dbReference type="InterPro" id="IPR051175">
    <property type="entry name" value="CLK_kinases"/>
</dbReference>
<dbReference type="AlphaFoldDB" id="A0A9W8A3Y9"/>
<dbReference type="OrthoDB" id="283111at2759"/>
<dbReference type="PROSITE" id="PS00107">
    <property type="entry name" value="PROTEIN_KINASE_ATP"/>
    <property type="match status" value="1"/>
</dbReference>
<keyword evidence="3 6" id="KW-0547">Nucleotide-binding</keyword>
<feature type="domain" description="Protein kinase" evidence="8">
    <location>
        <begin position="25"/>
        <end position="348"/>
    </location>
</feature>
<feature type="compositionally biased region" description="Low complexity" evidence="7">
    <location>
        <begin position="834"/>
        <end position="844"/>
    </location>
</feature>